<organism evidence="2 3">
    <name type="scientific">Magallana gigas</name>
    <name type="common">Pacific oyster</name>
    <name type="synonym">Crassostrea gigas</name>
    <dbReference type="NCBI Taxonomy" id="29159"/>
    <lineage>
        <taxon>Eukaryota</taxon>
        <taxon>Metazoa</taxon>
        <taxon>Spiralia</taxon>
        <taxon>Lophotrochozoa</taxon>
        <taxon>Mollusca</taxon>
        <taxon>Bivalvia</taxon>
        <taxon>Autobranchia</taxon>
        <taxon>Pteriomorphia</taxon>
        <taxon>Ostreida</taxon>
        <taxon>Ostreoidea</taxon>
        <taxon>Ostreidae</taxon>
        <taxon>Magallana</taxon>
    </lineage>
</organism>
<dbReference type="SUPFAM" id="SSF90257">
    <property type="entry name" value="Myosin rod fragments"/>
    <property type="match status" value="1"/>
</dbReference>
<feature type="compositionally biased region" description="Polar residues" evidence="1">
    <location>
        <begin position="34"/>
        <end position="66"/>
    </location>
</feature>
<keyword evidence="3" id="KW-1185">Reference proteome</keyword>
<dbReference type="Gene3D" id="1.20.5.1700">
    <property type="match status" value="1"/>
</dbReference>
<dbReference type="EnsemblMetazoa" id="G11497.6">
    <property type="protein sequence ID" value="G11497.6:cds"/>
    <property type="gene ID" value="G11497"/>
</dbReference>
<evidence type="ECO:0000256" key="1">
    <source>
        <dbReference type="SAM" id="MobiDB-lite"/>
    </source>
</evidence>
<reference evidence="2" key="1">
    <citation type="submission" date="2022-08" db="UniProtKB">
        <authorList>
            <consortium name="EnsemblMetazoa"/>
        </authorList>
    </citation>
    <scope>IDENTIFICATION</scope>
    <source>
        <strain evidence="2">05x7-T-G4-1.051#20</strain>
    </source>
</reference>
<name>A0A8W8HXE1_MAGGI</name>
<protein>
    <submittedName>
        <fullName evidence="2">Uncharacterized protein</fullName>
    </submittedName>
</protein>
<feature type="region of interest" description="Disordered" evidence="1">
    <location>
        <begin position="1"/>
        <end position="66"/>
    </location>
</feature>
<dbReference type="Proteomes" id="UP000005408">
    <property type="component" value="Unassembled WGS sequence"/>
</dbReference>
<sequence>VMMSARRGTDNTKAPGPSVRDPKDRALPPEPSKTGVSRTTTGSSYTKPPTSQSQGSVWRSTVSNPQQRIQELEAKVEQLEIDLDKERKENADLEAEVQSLRRDNIRLQEESQTAAAQLRKFTEWFFQTIDRQ</sequence>
<evidence type="ECO:0000313" key="3">
    <source>
        <dbReference type="Proteomes" id="UP000005408"/>
    </source>
</evidence>
<accession>A0A8W8HXE1</accession>
<dbReference type="AlphaFoldDB" id="A0A8W8HXE1"/>
<evidence type="ECO:0000313" key="2">
    <source>
        <dbReference type="EnsemblMetazoa" id="G11497.6:cds"/>
    </source>
</evidence>
<proteinExistence type="predicted"/>